<feature type="domain" description="VWFA" evidence="2">
    <location>
        <begin position="37"/>
        <end position="232"/>
    </location>
</feature>
<dbReference type="InterPro" id="IPR002035">
    <property type="entry name" value="VWF_A"/>
</dbReference>
<gene>
    <name evidence="3" type="ORF">JO391_03445</name>
</gene>
<proteinExistence type="predicted"/>
<organism evidence="3 4">
    <name type="scientific">Neotabrizicola shimadae</name>
    <dbReference type="NCBI Taxonomy" id="2807096"/>
    <lineage>
        <taxon>Bacteria</taxon>
        <taxon>Pseudomonadati</taxon>
        <taxon>Pseudomonadota</taxon>
        <taxon>Alphaproteobacteria</taxon>
        <taxon>Rhodobacterales</taxon>
        <taxon>Paracoccaceae</taxon>
        <taxon>Neotabrizicola</taxon>
    </lineage>
</organism>
<dbReference type="KEGG" id="nsm:JO391_03445"/>
<dbReference type="InterPro" id="IPR036465">
    <property type="entry name" value="vWFA_dom_sf"/>
</dbReference>
<dbReference type="AlphaFoldDB" id="A0A8G0ZXL5"/>
<accession>A0A8G0ZXL5</accession>
<feature type="chain" id="PRO_5034081963" evidence="1">
    <location>
        <begin position="32"/>
        <end position="241"/>
    </location>
</feature>
<feature type="signal peptide" evidence="1">
    <location>
        <begin position="1"/>
        <end position="31"/>
    </location>
</feature>
<evidence type="ECO:0000259" key="2">
    <source>
        <dbReference type="PROSITE" id="PS50234"/>
    </source>
</evidence>
<keyword evidence="4" id="KW-1185">Reference proteome</keyword>
<dbReference type="Pfam" id="PF06707">
    <property type="entry name" value="DUF1194"/>
    <property type="match status" value="1"/>
</dbReference>
<dbReference type="Gene3D" id="3.40.50.410">
    <property type="entry name" value="von Willebrand factor, type A domain"/>
    <property type="match status" value="1"/>
</dbReference>
<name>A0A8G0ZXL5_9RHOB</name>
<dbReference type="Proteomes" id="UP000826300">
    <property type="component" value="Chromosome"/>
</dbReference>
<protein>
    <submittedName>
        <fullName evidence="3">DUF1194 domain-containing protein</fullName>
    </submittedName>
</protein>
<dbReference type="EMBL" id="CP069370">
    <property type="protein sequence ID" value="QYZ70590.1"/>
    <property type="molecule type" value="Genomic_DNA"/>
</dbReference>
<sequence>MTDTVHSLPRPIAAIMALAGLCLGGAPSASAACIDLRLILAIDSSGSIDAAEYALQIEGYALALRDPRVLRAIDGAGQVEIGVILWADNDTPLVVLPPRRVDEGDGLETLVQDLATSGRAAQGSTGIGRAIDAAATLADQGACARRRVIDVSGDGRESRRPRPVSFLPLWLARQRVQALGITVNGLSIGGEDRMIRDYYLNEVITGPDAFAMHVDDWTGFAVAIRDKLMREIRLPQMASAD</sequence>
<dbReference type="PROSITE" id="PS50234">
    <property type="entry name" value="VWFA"/>
    <property type="match status" value="1"/>
</dbReference>
<reference evidence="3" key="1">
    <citation type="submission" date="2021-02" db="EMBL/GenBank/DDBJ databases">
        <title>Rhodobacter shimadae sp. nov., an aerobic anoxygenic phototrophic bacterium isolated from a hot spring.</title>
        <authorList>
            <person name="Muramatsu S."/>
            <person name="Haruta S."/>
            <person name="Hirose S."/>
            <person name="Hanada S."/>
        </authorList>
    </citation>
    <scope>NUCLEOTIDE SEQUENCE</scope>
    <source>
        <strain evidence="3">N10</strain>
    </source>
</reference>
<evidence type="ECO:0000256" key="1">
    <source>
        <dbReference type="SAM" id="SignalP"/>
    </source>
</evidence>
<evidence type="ECO:0000313" key="4">
    <source>
        <dbReference type="Proteomes" id="UP000826300"/>
    </source>
</evidence>
<evidence type="ECO:0000313" key="3">
    <source>
        <dbReference type="EMBL" id="QYZ70590.1"/>
    </source>
</evidence>
<dbReference type="CDD" id="cd00198">
    <property type="entry name" value="vWFA"/>
    <property type="match status" value="1"/>
</dbReference>
<keyword evidence="1" id="KW-0732">Signal</keyword>
<dbReference type="RefSeq" id="WP_220662808.1">
    <property type="nucleotide sequence ID" value="NZ_CP069370.1"/>
</dbReference>
<dbReference type="SUPFAM" id="SSF53300">
    <property type="entry name" value="vWA-like"/>
    <property type="match status" value="1"/>
</dbReference>
<dbReference type="InterPro" id="IPR010607">
    <property type="entry name" value="DUF1194"/>
</dbReference>